<keyword evidence="6 9" id="KW-1133">Transmembrane helix</keyword>
<feature type="transmembrane region" description="Helical" evidence="9">
    <location>
        <begin position="35"/>
        <end position="52"/>
    </location>
</feature>
<reference evidence="10 11" key="1">
    <citation type="submission" date="2017-07" db="EMBL/GenBank/DDBJ databases">
        <title>Phylogenetic study on the rhizospheric bacterium Ochrobactrum sp. A44.</title>
        <authorList>
            <person name="Krzyzanowska D.M."/>
            <person name="Ossowicki A."/>
            <person name="Rajewska M."/>
            <person name="Maciag T."/>
            <person name="Kaczynski Z."/>
            <person name="Czerwicka M."/>
            <person name="Jafra S."/>
        </authorList>
    </citation>
    <scope>NUCLEOTIDE SEQUENCE [LARGE SCALE GENOMIC DNA]</scope>
    <source>
        <strain evidence="10 11">A44</strain>
    </source>
</reference>
<proteinExistence type="inferred from homology"/>
<dbReference type="OrthoDB" id="9807115at2"/>
<comment type="similarity">
    <text evidence="8">Belongs to the binding-protein-dependent transport system permease family. LivHM subfamily.</text>
</comment>
<protein>
    <submittedName>
        <fullName evidence="10">Branched-chain amino acid transport system / permease component family protein</fullName>
    </submittedName>
</protein>
<dbReference type="CDD" id="cd06582">
    <property type="entry name" value="TM_PBP1_LivH_like"/>
    <property type="match status" value="1"/>
</dbReference>
<dbReference type="InterPro" id="IPR052157">
    <property type="entry name" value="BCAA_transport_permease"/>
</dbReference>
<evidence type="ECO:0000256" key="2">
    <source>
        <dbReference type="ARBA" id="ARBA00022448"/>
    </source>
</evidence>
<dbReference type="InterPro" id="IPR001851">
    <property type="entry name" value="ABC_transp_permease"/>
</dbReference>
<feature type="transmembrane region" description="Helical" evidence="9">
    <location>
        <begin position="256"/>
        <end position="278"/>
    </location>
</feature>
<dbReference type="PANTHER" id="PTHR11795:SF445">
    <property type="entry name" value="AMINO ACID ABC TRANSPORTER PERMEASE PROTEIN"/>
    <property type="match status" value="1"/>
</dbReference>
<feature type="transmembrane region" description="Helical" evidence="9">
    <location>
        <begin position="92"/>
        <end position="113"/>
    </location>
</feature>
<evidence type="ECO:0000256" key="3">
    <source>
        <dbReference type="ARBA" id="ARBA00022475"/>
    </source>
</evidence>
<comment type="subcellular location">
    <subcellularLocation>
        <location evidence="1">Cell membrane</location>
        <topology evidence="1">Multi-pass membrane protein</topology>
    </subcellularLocation>
</comment>
<dbReference type="GO" id="GO:0022857">
    <property type="term" value="F:transmembrane transporter activity"/>
    <property type="evidence" value="ECO:0007669"/>
    <property type="project" value="InterPro"/>
</dbReference>
<evidence type="ECO:0000256" key="1">
    <source>
        <dbReference type="ARBA" id="ARBA00004651"/>
    </source>
</evidence>
<dbReference type="EMBL" id="CP022603">
    <property type="protein sequence ID" value="ASV84875.1"/>
    <property type="molecule type" value="Genomic_DNA"/>
</dbReference>
<sequence length="296" mass="31271">MILQQLLNGITTGAVYTLFALGFTIVFGTQRILNLAHGAVFMAGAFIGYYATRIGLSFVPAVLLAMAGSALISCLTDLIAFRRLRAMGQIEFGAIISSIGVGLILTSLGQSISKTKVLVYPFDLLPNEYFNVLGVRISLLQIVTVASVAVILALVIFLIYRTSLGRQIRATAGNERAAVLLGVNPTRVYLIVFAISGALAGYAGVLIGLLFNSVHFMMGDPYLLKAFVIVVLGGLGSVYGAVVAGFLLGIVQAFSIAYFTGSLADIIFYSLVFVILIVRPGGLFGNTGATVKVGRI</sequence>
<dbReference type="PANTHER" id="PTHR11795">
    <property type="entry name" value="BRANCHED-CHAIN AMINO ACID TRANSPORT SYSTEM PERMEASE PROTEIN LIVH"/>
    <property type="match status" value="1"/>
</dbReference>
<evidence type="ECO:0000256" key="6">
    <source>
        <dbReference type="ARBA" id="ARBA00022989"/>
    </source>
</evidence>
<feature type="transmembrane region" description="Helical" evidence="9">
    <location>
        <begin position="6"/>
        <end position="28"/>
    </location>
</feature>
<evidence type="ECO:0000313" key="10">
    <source>
        <dbReference type="EMBL" id="ASV84875.1"/>
    </source>
</evidence>
<feature type="transmembrane region" description="Helical" evidence="9">
    <location>
        <begin position="188"/>
        <end position="211"/>
    </location>
</feature>
<evidence type="ECO:0000313" key="11">
    <source>
        <dbReference type="Proteomes" id="UP000215256"/>
    </source>
</evidence>
<dbReference type="Proteomes" id="UP000215256">
    <property type="component" value="Chromosome 2"/>
</dbReference>
<keyword evidence="4 9" id="KW-0812">Transmembrane</keyword>
<feature type="transmembrane region" description="Helical" evidence="9">
    <location>
        <begin position="133"/>
        <end position="160"/>
    </location>
</feature>
<evidence type="ECO:0000256" key="8">
    <source>
        <dbReference type="ARBA" id="ARBA00037998"/>
    </source>
</evidence>
<gene>
    <name evidence="10" type="ORF">CES85_5679</name>
</gene>
<dbReference type="AlphaFoldDB" id="A0A248UDR3"/>
<dbReference type="GO" id="GO:0005886">
    <property type="term" value="C:plasma membrane"/>
    <property type="evidence" value="ECO:0007669"/>
    <property type="project" value="UniProtKB-SubCell"/>
</dbReference>
<keyword evidence="3" id="KW-1003">Cell membrane</keyword>
<keyword evidence="5" id="KW-0029">Amino-acid transport</keyword>
<dbReference type="KEGG" id="och:CES85_5679"/>
<dbReference type="GO" id="GO:0006865">
    <property type="term" value="P:amino acid transport"/>
    <property type="evidence" value="ECO:0007669"/>
    <property type="project" value="UniProtKB-KW"/>
</dbReference>
<dbReference type="Pfam" id="PF02653">
    <property type="entry name" value="BPD_transp_2"/>
    <property type="match status" value="1"/>
</dbReference>
<evidence type="ECO:0000256" key="9">
    <source>
        <dbReference type="SAM" id="Phobius"/>
    </source>
</evidence>
<evidence type="ECO:0000256" key="4">
    <source>
        <dbReference type="ARBA" id="ARBA00022692"/>
    </source>
</evidence>
<feature type="transmembrane region" description="Helical" evidence="9">
    <location>
        <begin position="223"/>
        <end position="249"/>
    </location>
</feature>
<evidence type="ECO:0000256" key="7">
    <source>
        <dbReference type="ARBA" id="ARBA00023136"/>
    </source>
</evidence>
<feature type="transmembrane region" description="Helical" evidence="9">
    <location>
        <begin position="58"/>
        <end position="80"/>
    </location>
</feature>
<organism evidence="10 11">
    <name type="scientific">Ochrobactrum quorumnocens</name>
    <dbReference type="NCBI Taxonomy" id="271865"/>
    <lineage>
        <taxon>Bacteria</taxon>
        <taxon>Pseudomonadati</taxon>
        <taxon>Pseudomonadota</taxon>
        <taxon>Alphaproteobacteria</taxon>
        <taxon>Hyphomicrobiales</taxon>
        <taxon>Brucellaceae</taxon>
        <taxon>Brucella/Ochrobactrum group</taxon>
        <taxon>Ochrobactrum</taxon>
    </lineage>
</organism>
<dbReference type="RefSeq" id="WP_095445502.1">
    <property type="nucleotide sequence ID" value="NZ_CP022603.1"/>
</dbReference>
<evidence type="ECO:0000256" key="5">
    <source>
        <dbReference type="ARBA" id="ARBA00022970"/>
    </source>
</evidence>
<keyword evidence="2" id="KW-0813">Transport</keyword>
<keyword evidence="7 9" id="KW-0472">Membrane</keyword>
<accession>A0A248UDR3</accession>
<name>A0A248UDR3_9HYPH</name>